<accession>A0A841IXT3</accession>
<evidence type="ECO:0000313" key="2">
    <source>
        <dbReference type="EMBL" id="MBB6122942.1"/>
    </source>
</evidence>
<gene>
    <name evidence="2" type="ORF">FHS92_000649</name>
</gene>
<sequence length="164" mass="16955">MCAIFIALFSLAGCVRPPLRHAASVSAVEVQDFDTGISRFDKAHRTAIADTDTRAARLLALANATDAAVNARVLALKAADDADALRIFDAATPPPFAETVALPAVKAPSYDLAGQQALLDALNKTAAKPTVGQNAELLLGFAIDVATKMKADVDAATPKTATTP</sequence>
<evidence type="ECO:0000256" key="1">
    <source>
        <dbReference type="SAM" id="SignalP"/>
    </source>
</evidence>
<reference evidence="2 3" key="1">
    <citation type="submission" date="2020-08" db="EMBL/GenBank/DDBJ databases">
        <title>Genomic Encyclopedia of Type Strains, Phase IV (KMG-IV): sequencing the most valuable type-strain genomes for metagenomic binning, comparative biology and taxonomic classification.</title>
        <authorList>
            <person name="Goeker M."/>
        </authorList>
    </citation>
    <scope>NUCLEOTIDE SEQUENCE [LARGE SCALE GENOMIC DNA]</scope>
    <source>
        <strain evidence="2 3">DSM 102255</strain>
    </source>
</reference>
<dbReference type="EMBL" id="JACIJP010000001">
    <property type="protein sequence ID" value="MBB6122942.1"/>
    <property type="molecule type" value="Genomic_DNA"/>
</dbReference>
<dbReference type="Proteomes" id="UP000552700">
    <property type="component" value="Unassembled WGS sequence"/>
</dbReference>
<organism evidence="2 3">
    <name type="scientific">Sphingobium subterraneum</name>
    <dbReference type="NCBI Taxonomy" id="627688"/>
    <lineage>
        <taxon>Bacteria</taxon>
        <taxon>Pseudomonadati</taxon>
        <taxon>Pseudomonadota</taxon>
        <taxon>Alphaproteobacteria</taxon>
        <taxon>Sphingomonadales</taxon>
        <taxon>Sphingomonadaceae</taxon>
        <taxon>Sphingobium</taxon>
    </lineage>
</organism>
<dbReference type="AlphaFoldDB" id="A0A841IXT3"/>
<name>A0A841IXT3_9SPHN</name>
<comment type="caution">
    <text evidence="2">The sequence shown here is derived from an EMBL/GenBank/DDBJ whole genome shotgun (WGS) entry which is preliminary data.</text>
</comment>
<keyword evidence="3" id="KW-1185">Reference proteome</keyword>
<keyword evidence="1" id="KW-0732">Signal</keyword>
<feature type="signal peptide" evidence="1">
    <location>
        <begin position="1"/>
        <end position="22"/>
    </location>
</feature>
<dbReference type="RefSeq" id="WP_184077461.1">
    <property type="nucleotide sequence ID" value="NZ_JACIJP010000001.1"/>
</dbReference>
<evidence type="ECO:0000313" key="3">
    <source>
        <dbReference type="Proteomes" id="UP000552700"/>
    </source>
</evidence>
<proteinExistence type="predicted"/>
<protein>
    <recommendedName>
        <fullName evidence="4">Lipoprotein</fullName>
    </recommendedName>
</protein>
<feature type="chain" id="PRO_5032748549" description="Lipoprotein" evidence="1">
    <location>
        <begin position="23"/>
        <end position="164"/>
    </location>
</feature>
<evidence type="ECO:0008006" key="4">
    <source>
        <dbReference type="Google" id="ProtNLM"/>
    </source>
</evidence>